<dbReference type="InterPro" id="IPR036291">
    <property type="entry name" value="NAD(P)-bd_dom_sf"/>
</dbReference>
<dbReference type="OMA" id="TSWQALK"/>
<sequence length="334" mass="35997">MAAQIPDTTRAVFHNPQEDSLTLITRPPPTPNLAADEHLLRVHTTAPCAGELTWWTFGIPKPPTDHIPGQDVAGTIVLAPPTSPFQPGAAVYARIPWTRQGAAQEYTIVLGSEIAPTPKTLDFAHAATVPMSALTAWQMVFDKAGFAGPEDGAISGRSLVVTAASGSVGMWCVQLARVAGFERIVGTYGGDAEAGELLRELGATELVDYKKSSLAEWASQDPGRRKVDLVADCFGKGALADAWSVVKDGGRVVSVCEPPETRRPADCQAKNVTYEWFIMDAARGKDLARVTELLESGKCRAILDSVYKFDDFKQAFERVEGRHARGKVVIQVLQ</sequence>
<dbReference type="PANTHER" id="PTHR11695">
    <property type="entry name" value="ALCOHOL DEHYDROGENASE RELATED"/>
    <property type="match status" value="1"/>
</dbReference>
<keyword evidence="3" id="KW-1185">Reference proteome</keyword>
<dbReference type="SMART" id="SM00829">
    <property type="entry name" value="PKS_ER"/>
    <property type="match status" value="1"/>
</dbReference>
<reference evidence="3" key="1">
    <citation type="journal article" date="2009" name="Genome Res.">
        <title>Comparative genomic analyses of the human fungal pathogens Coccidioides and their relatives.</title>
        <authorList>
            <person name="Sharpton T.J."/>
            <person name="Stajich J.E."/>
            <person name="Rounsley S.D."/>
            <person name="Gardner M.J."/>
            <person name="Wortman J.R."/>
            <person name="Jordar V.S."/>
            <person name="Maiti R."/>
            <person name="Kodira C.D."/>
            <person name="Neafsey D.E."/>
            <person name="Zeng Q."/>
            <person name="Hung C.-Y."/>
            <person name="McMahan C."/>
            <person name="Muszewska A."/>
            <person name="Grynberg M."/>
            <person name="Mandel M.A."/>
            <person name="Kellner E.M."/>
            <person name="Barker B.M."/>
            <person name="Galgiani J.N."/>
            <person name="Orbach M.J."/>
            <person name="Kirkland T.N."/>
            <person name="Cole G.T."/>
            <person name="Henn M.R."/>
            <person name="Birren B.W."/>
            <person name="Taylor J.W."/>
        </authorList>
    </citation>
    <scope>NUCLEOTIDE SEQUENCE [LARGE SCALE GENOMIC DNA]</scope>
    <source>
        <strain evidence="3">UAMH 1704</strain>
    </source>
</reference>
<dbReference type="OrthoDB" id="3509362at2759"/>
<dbReference type="eggNOG" id="KOG1198">
    <property type="taxonomic scope" value="Eukaryota"/>
</dbReference>
<dbReference type="Proteomes" id="UP000002058">
    <property type="component" value="Unassembled WGS sequence"/>
</dbReference>
<dbReference type="GO" id="GO:0016491">
    <property type="term" value="F:oxidoreductase activity"/>
    <property type="evidence" value="ECO:0007669"/>
    <property type="project" value="InterPro"/>
</dbReference>
<dbReference type="VEuPathDB" id="FungiDB:UREG_05276"/>
<dbReference type="CDD" id="cd05289">
    <property type="entry name" value="MDR_like_2"/>
    <property type="match status" value="1"/>
</dbReference>
<dbReference type="HOGENOM" id="CLU_026673_3_3_1"/>
<dbReference type="Pfam" id="PF08240">
    <property type="entry name" value="ADH_N"/>
    <property type="match status" value="1"/>
</dbReference>
<dbReference type="GeneID" id="8442134"/>
<name>C4JS37_UNCRE</name>
<dbReference type="InParanoid" id="C4JS37"/>
<proteinExistence type="predicted"/>
<dbReference type="STRING" id="336963.C4JS37"/>
<dbReference type="InterPro" id="IPR020843">
    <property type="entry name" value="ER"/>
</dbReference>
<protein>
    <recommendedName>
        <fullName evidence="1">Enoyl reductase (ER) domain-containing protein</fullName>
    </recommendedName>
</protein>
<organism evidence="2 3">
    <name type="scientific">Uncinocarpus reesii (strain UAMH 1704)</name>
    <dbReference type="NCBI Taxonomy" id="336963"/>
    <lineage>
        <taxon>Eukaryota</taxon>
        <taxon>Fungi</taxon>
        <taxon>Dikarya</taxon>
        <taxon>Ascomycota</taxon>
        <taxon>Pezizomycotina</taxon>
        <taxon>Eurotiomycetes</taxon>
        <taxon>Eurotiomycetidae</taxon>
        <taxon>Onygenales</taxon>
        <taxon>Onygenaceae</taxon>
        <taxon>Uncinocarpus</taxon>
    </lineage>
</organism>
<dbReference type="InterPro" id="IPR050700">
    <property type="entry name" value="YIM1/Zinc_Alcohol_DH_Fams"/>
</dbReference>
<dbReference type="SUPFAM" id="SSF51735">
    <property type="entry name" value="NAD(P)-binding Rossmann-fold domains"/>
    <property type="match status" value="1"/>
</dbReference>
<dbReference type="SUPFAM" id="SSF50129">
    <property type="entry name" value="GroES-like"/>
    <property type="match status" value="1"/>
</dbReference>
<evidence type="ECO:0000259" key="1">
    <source>
        <dbReference type="SMART" id="SM00829"/>
    </source>
</evidence>
<dbReference type="KEGG" id="ure:UREG_05276"/>
<dbReference type="AlphaFoldDB" id="C4JS37"/>
<evidence type="ECO:0000313" key="3">
    <source>
        <dbReference type="Proteomes" id="UP000002058"/>
    </source>
</evidence>
<feature type="domain" description="Enoyl reductase (ER)" evidence="1">
    <location>
        <begin position="17"/>
        <end position="330"/>
    </location>
</feature>
<accession>C4JS37</accession>
<gene>
    <name evidence="2" type="ORF">UREG_05276</name>
</gene>
<dbReference type="Gene3D" id="3.90.180.10">
    <property type="entry name" value="Medium-chain alcohol dehydrogenases, catalytic domain"/>
    <property type="match status" value="1"/>
</dbReference>
<dbReference type="RefSeq" id="XP_002584587.1">
    <property type="nucleotide sequence ID" value="XM_002584541.1"/>
</dbReference>
<dbReference type="Pfam" id="PF13602">
    <property type="entry name" value="ADH_zinc_N_2"/>
    <property type="match status" value="1"/>
</dbReference>
<evidence type="ECO:0000313" key="2">
    <source>
        <dbReference type="EMBL" id="EEP80434.1"/>
    </source>
</evidence>
<dbReference type="EMBL" id="CH476617">
    <property type="protein sequence ID" value="EEP80434.1"/>
    <property type="molecule type" value="Genomic_DNA"/>
</dbReference>
<dbReference type="InterPro" id="IPR011032">
    <property type="entry name" value="GroES-like_sf"/>
</dbReference>
<dbReference type="InterPro" id="IPR013154">
    <property type="entry name" value="ADH-like_N"/>
</dbReference>
<dbReference type="Gene3D" id="3.40.50.720">
    <property type="entry name" value="NAD(P)-binding Rossmann-like Domain"/>
    <property type="match status" value="1"/>
</dbReference>
<dbReference type="PANTHER" id="PTHR11695:SF647">
    <property type="entry name" value="ENOYL REDUCTASE (ER) DOMAIN-CONTAINING PROTEIN"/>
    <property type="match status" value="1"/>
</dbReference>
<dbReference type="GO" id="GO:0005739">
    <property type="term" value="C:mitochondrion"/>
    <property type="evidence" value="ECO:0007669"/>
    <property type="project" value="TreeGrafter"/>
</dbReference>